<gene>
    <name evidence="2" type="ORF">A2571_03020</name>
</gene>
<evidence type="ECO:0000313" key="2">
    <source>
        <dbReference type="EMBL" id="OHA58208.1"/>
    </source>
</evidence>
<name>A0A1G2QCP3_9BACT</name>
<dbReference type="AlphaFoldDB" id="A0A1G2QCP3"/>
<evidence type="ECO:0008006" key="4">
    <source>
        <dbReference type="Google" id="ProtNLM"/>
    </source>
</evidence>
<proteinExistence type="predicted"/>
<accession>A0A1G2QCP3</accession>
<keyword evidence="1" id="KW-0812">Transmembrane</keyword>
<protein>
    <recommendedName>
        <fullName evidence="4">Type 4 fimbrial biogenesis protein PilX N-terminal domain-containing protein</fullName>
    </recommendedName>
</protein>
<keyword evidence="1" id="KW-0472">Membrane</keyword>
<evidence type="ECO:0000313" key="3">
    <source>
        <dbReference type="Proteomes" id="UP000177043"/>
    </source>
</evidence>
<dbReference type="EMBL" id="MHTJ01000004">
    <property type="protein sequence ID" value="OHA58208.1"/>
    <property type="molecule type" value="Genomic_DNA"/>
</dbReference>
<dbReference type="STRING" id="1802438.A2571_03020"/>
<sequence>MISTKSKKGFVILYAVLVAGVVSMSGILLANIIVKQLVLSSIGRESQSAYYAANAGAECAEYGEVNNFFGKFDSEDTLMEPALAWTDLQCIDIDESSGGPNPQGDLEYFLRVDPDSGASCADVHIVVRPGGALITSRGINFCNNPDHPRAVAKEIYRVSSGESS</sequence>
<keyword evidence="1" id="KW-1133">Transmembrane helix</keyword>
<dbReference type="Proteomes" id="UP000177043">
    <property type="component" value="Unassembled WGS sequence"/>
</dbReference>
<comment type="caution">
    <text evidence="2">The sequence shown here is derived from an EMBL/GenBank/DDBJ whole genome shotgun (WGS) entry which is preliminary data.</text>
</comment>
<feature type="transmembrane region" description="Helical" evidence="1">
    <location>
        <begin position="12"/>
        <end position="34"/>
    </location>
</feature>
<reference evidence="2 3" key="1">
    <citation type="journal article" date="2016" name="Nat. Commun.">
        <title>Thousands of microbial genomes shed light on interconnected biogeochemical processes in an aquifer system.</title>
        <authorList>
            <person name="Anantharaman K."/>
            <person name="Brown C.T."/>
            <person name="Hug L.A."/>
            <person name="Sharon I."/>
            <person name="Castelle C.J."/>
            <person name="Probst A.J."/>
            <person name="Thomas B.C."/>
            <person name="Singh A."/>
            <person name="Wilkins M.J."/>
            <person name="Karaoz U."/>
            <person name="Brodie E.L."/>
            <person name="Williams K.H."/>
            <person name="Hubbard S.S."/>
            <person name="Banfield J.F."/>
        </authorList>
    </citation>
    <scope>NUCLEOTIDE SEQUENCE [LARGE SCALE GENOMIC DNA]</scope>
</reference>
<organism evidence="2 3">
    <name type="scientific">Candidatus Vogelbacteria bacterium RIFOXYD1_FULL_44_32</name>
    <dbReference type="NCBI Taxonomy" id="1802438"/>
    <lineage>
        <taxon>Bacteria</taxon>
        <taxon>Candidatus Vogeliibacteriota</taxon>
    </lineage>
</organism>
<evidence type="ECO:0000256" key="1">
    <source>
        <dbReference type="SAM" id="Phobius"/>
    </source>
</evidence>